<evidence type="ECO:0000256" key="6">
    <source>
        <dbReference type="PROSITE-ProRule" id="PRU00288"/>
    </source>
</evidence>
<dbReference type="Pfam" id="PF00168">
    <property type="entry name" value="C2"/>
    <property type="match status" value="1"/>
</dbReference>
<dbReference type="AlphaFoldDB" id="A0A3S5WGJ7"/>
<feature type="domain" description="Arf-GAP" evidence="9">
    <location>
        <begin position="15"/>
        <end position="140"/>
    </location>
</feature>
<dbReference type="STRING" id="337451.A0A3S5WGJ7"/>
<dbReference type="SUPFAM" id="SSF49562">
    <property type="entry name" value="C2 domain (Calcium/lipid-binding domain, CaLB)"/>
    <property type="match status" value="1"/>
</dbReference>
<dbReference type="FunFam" id="1.10.220.150:FF:000009">
    <property type="entry name" value="stromal membrane-associated protein 1 isoform X1"/>
    <property type="match status" value="1"/>
</dbReference>
<dbReference type="CDD" id="cd08204">
    <property type="entry name" value="ArfGap"/>
    <property type="match status" value="1"/>
</dbReference>
<evidence type="ECO:0000256" key="7">
    <source>
        <dbReference type="SAM" id="MobiDB-lite"/>
    </source>
</evidence>
<organism evidence="10 11">
    <name type="scientific">Cinnamomum micranthum f. kanehirae</name>
    <dbReference type="NCBI Taxonomy" id="337451"/>
    <lineage>
        <taxon>Eukaryota</taxon>
        <taxon>Viridiplantae</taxon>
        <taxon>Streptophyta</taxon>
        <taxon>Embryophyta</taxon>
        <taxon>Tracheophyta</taxon>
        <taxon>Spermatophyta</taxon>
        <taxon>Magnoliopsida</taxon>
        <taxon>Magnoliidae</taxon>
        <taxon>Laurales</taxon>
        <taxon>Lauraceae</taxon>
        <taxon>Cinnamomum</taxon>
    </lineage>
</organism>
<protein>
    <submittedName>
        <fullName evidence="10">Putative ADP-ribosylation factor GTPase-activating protein AGD11</fullName>
    </submittedName>
</protein>
<dbReference type="SMART" id="SM00105">
    <property type="entry name" value="ArfGap"/>
    <property type="match status" value="1"/>
</dbReference>
<dbReference type="PANTHER" id="PTHR46220">
    <property type="entry name" value="ADP-RIBOSYLATION FACTOR GTPASE-ACTIVATING PROTEIN AGD12"/>
    <property type="match status" value="1"/>
</dbReference>
<gene>
    <name evidence="10" type="ORF">CKAN_00848300</name>
</gene>
<evidence type="ECO:0000256" key="2">
    <source>
        <dbReference type="ARBA" id="ARBA00022723"/>
    </source>
</evidence>
<dbReference type="Pfam" id="PF01412">
    <property type="entry name" value="ArfGap"/>
    <property type="match status" value="1"/>
</dbReference>
<accession>A0A3S5WGJ7</accession>
<feature type="compositionally biased region" description="Polar residues" evidence="7">
    <location>
        <begin position="131"/>
        <end position="142"/>
    </location>
</feature>
<evidence type="ECO:0000256" key="3">
    <source>
        <dbReference type="ARBA" id="ARBA00022771"/>
    </source>
</evidence>
<dbReference type="GO" id="GO:0005096">
    <property type="term" value="F:GTPase activator activity"/>
    <property type="evidence" value="ECO:0007669"/>
    <property type="project" value="UniProtKB-KW"/>
</dbReference>
<dbReference type="PRINTS" id="PR00405">
    <property type="entry name" value="REVINTRACTNG"/>
</dbReference>
<dbReference type="PROSITE" id="PS50004">
    <property type="entry name" value="C2"/>
    <property type="match status" value="1"/>
</dbReference>
<evidence type="ECO:0000259" key="8">
    <source>
        <dbReference type="PROSITE" id="PS50004"/>
    </source>
</evidence>
<dbReference type="Proteomes" id="UP000283530">
    <property type="component" value="Unassembled WGS sequence"/>
</dbReference>
<dbReference type="CDD" id="cd04038">
    <property type="entry name" value="C2_ArfGAP"/>
    <property type="match status" value="1"/>
</dbReference>
<dbReference type="SMART" id="SM00239">
    <property type="entry name" value="C2"/>
    <property type="match status" value="1"/>
</dbReference>
<dbReference type="InterPro" id="IPR037278">
    <property type="entry name" value="ARFGAP/RecO"/>
</dbReference>
<dbReference type="OrthoDB" id="73919at2759"/>
<dbReference type="PROSITE" id="PS50115">
    <property type="entry name" value="ARFGAP"/>
    <property type="match status" value="1"/>
</dbReference>
<feature type="domain" description="C2" evidence="8">
    <location>
        <begin position="186"/>
        <end position="299"/>
    </location>
</feature>
<dbReference type="FunFam" id="2.60.40.150:FF:000190">
    <property type="entry name" value="ADP-ribosylation factor GTPase-activating protein AGD12"/>
    <property type="match status" value="1"/>
</dbReference>
<dbReference type="Gene3D" id="1.10.220.150">
    <property type="entry name" value="Arf GTPase activating protein"/>
    <property type="match status" value="1"/>
</dbReference>
<dbReference type="InterPro" id="IPR044518">
    <property type="entry name" value="ARF_GAP_AGD11/12/13"/>
</dbReference>
<evidence type="ECO:0000256" key="5">
    <source>
        <dbReference type="ARBA" id="ARBA00022837"/>
    </source>
</evidence>
<keyword evidence="1" id="KW-0343">GTPase activation</keyword>
<comment type="caution">
    <text evidence="10">The sequence shown here is derived from an EMBL/GenBank/DDBJ whole genome shotgun (WGS) entry which is preliminary data.</text>
</comment>
<dbReference type="Gene3D" id="2.60.40.150">
    <property type="entry name" value="C2 domain"/>
    <property type="match status" value="1"/>
</dbReference>
<name>A0A3S5WGJ7_9MAGN</name>
<evidence type="ECO:0000313" key="10">
    <source>
        <dbReference type="EMBL" id="RWR79881.1"/>
    </source>
</evidence>
<sequence>MNTQGETSSSNEGIQKRLEIILSQPANRICADCGAPDPKWVSLNIGVFICIKCSGVHRSLGVHISKILSVKLDVFTEDEVAALEELGGNAVANMKYEAFLTENIKKPKLDSPIEERSDFIRRKYELEQFANSNVKDGSSPTSDDAYGGHSSSSQDKKHDDKQQSSHQRRHGFAYAFRNSWRKHDHKPEKKNTSIGMIEFIGLIKVNVVRGTNLAIRDVVSSDPYVIISLGCQSVKTRVIKSNLNPVWNERLMLSIPDPIPPLKLLVYDKDAFFADDRMGEAEIDIQPLVSAAKEYENSNNSDSKQLGKWLASEDNTLVKDSEITLANGKVTQAITLRLQNVECGELEIELECVPLSH</sequence>
<keyword evidence="2" id="KW-0479">Metal-binding</keyword>
<dbReference type="InterPro" id="IPR000008">
    <property type="entry name" value="C2_dom"/>
</dbReference>
<dbReference type="EMBL" id="QPKB01000003">
    <property type="protein sequence ID" value="RWR79881.1"/>
    <property type="molecule type" value="Genomic_DNA"/>
</dbReference>
<dbReference type="InterPro" id="IPR038508">
    <property type="entry name" value="ArfGAP_dom_sf"/>
</dbReference>
<dbReference type="GO" id="GO:0005543">
    <property type="term" value="F:phospholipid binding"/>
    <property type="evidence" value="ECO:0007669"/>
    <property type="project" value="InterPro"/>
</dbReference>
<reference evidence="10 11" key="1">
    <citation type="journal article" date="2019" name="Nat. Plants">
        <title>Stout camphor tree genome fills gaps in understanding of flowering plant genome evolution.</title>
        <authorList>
            <person name="Chaw S.M."/>
            <person name="Liu Y.C."/>
            <person name="Wu Y.W."/>
            <person name="Wang H.Y."/>
            <person name="Lin C.I."/>
            <person name="Wu C.S."/>
            <person name="Ke H.M."/>
            <person name="Chang L.Y."/>
            <person name="Hsu C.Y."/>
            <person name="Yang H.T."/>
            <person name="Sudianto E."/>
            <person name="Hsu M.H."/>
            <person name="Wu K.P."/>
            <person name="Wang L.N."/>
            <person name="Leebens-Mack J.H."/>
            <person name="Tsai I.J."/>
        </authorList>
    </citation>
    <scope>NUCLEOTIDE SEQUENCE [LARGE SCALE GENOMIC DNA]</scope>
    <source>
        <strain evidence="11">cv. Chaw 1501</strain>
        <tissue evidence="10">Young leaves</tissue>
    </source>
</reference>
<evidence type="ECO:0000256" key="4">
    <source>
        <dbReference type="ARBA" id="ARBA00022833"/>
    </source>
</evidence>
<dbReference type="PANTHER" id="PTHR46220:SF2">
    <property type="entry name" value="ADP-RIBOSYLATION FACTOR GTPASE-ACTIVATING PROTEIN AGD11-RELATED"/>
    <property type="match status" value="1"/>
</dbReference>
<evidence type="ECO:0000313" key="11">
    <source>
        <dbReference type="Proteomes" id="UP000283530"/>
    </source>
</evidence>
<dbReference type="GO" id="GO:0008270">
    <property type="term" value="F:zinc ion binding"/>
    <property type="evidence" value="ECO:0007669"/>
    <property type="project" value="UniProtKB-KW"/>
</dbReference>
<keyword evidence="4" id="KW-0862">Zinc</keyword>
<evidence type="ECO:0000256" key="1">
    <source>
        <dbReference type="ARBA" id="ARBA00022468"/>
    </source>
</evidence>
<keyword evidence="3 6" id="KW-0863">Zinc-finger</keyword>
<keyword evidence="5" id="KW-0106">Calcium</keyword>
<evidence type="ECO:0000259" key="9">
    <source>
        <dbReference type="PROSITE" id="PS50115"/>
    </source>
</evidence>
<keyword evidence="11" id="KW-1185">Reference proteome</keyword>
<feature type="compositionally biased region" description="Basic and acidic residues" evidence="7">
    <location>
        <begin position="154"/>
        <end position="163"/>
    </location>
</feature>
<dbReference type="InterPro" id="IPR035892">
    <property type="entry name" value="C2_domain_sf"/>
</dbReference>
<dbReference type="InterPro" id="IPR001164">
    <property type="entry name" value="ArfGAP_dom"/>
</dbReference>
<dbReference type="SUPFAM" id="SSF57863">
    <property type="entry name" value="ArfGap/RecO-like zinc finger"/>
    <property type="match status" value="1"/>
</dbReference>
<proteinExistence type="predicted"/>
<feature type="region of interest" description="Disordered" evidence="7">
    <location>
        <begin position="131"/>
        <end position="168"/>
    </location>
</feature>